<reference evidence="9 10" key="1">
    <citation type="journal article" date="2016" name="Int. J. Syst. Evol. Microbiol.">
        <title>Panacibacter ginsenosidivorans gen. nov., sp. nov., with ginsenoside converting activity isolated from soil of a ginseng field.</title>
        <authorList>
            <person name="Siddiqi M.Z."/>
            <person name="Muhammad Shafi S."/>
            <person name="Choi K.D."/>
            <person name="Im W.T."/>
        </authorList>
    </citation>
    <scope>NUCLEOTIDE SEQUENCE [LARGE SCALE GENOMIC DNA]</scope>
    <source>
        <strain evidence="9 10">Gsoil1550</strain>
    </source>
</reference>
<feature type="transmembrane region" description="Helical" evidence="8">
    <location>
        <begin position="80"/>
        <end position="99"/>
    </location>
</feature>
<feature type="transmembrane region" description="Helical" evidence="8">
    <location>
        <begin position="199"/>
        <end position="216"/>
    </location>
</feature>
<comment type="similarity">
    <text evidence="3">Belongs to the major facilitator superfamily. FHS transporter (TC 2.A.1.7) family.</text>
</comment>
<dbReference type="Pfam" id="PF07690">
    <property type="entry name" value="MFS_1"/>
    <property type="match status" value="1"/>
</dbReference>
<dbReference type="InterPro" id="IPR011701">
    <property type="entry name" value="MFS"/>
</dbReference>
<comment type="function">
    <text evidence="1">Intake of glucose and galactose.</text>
</comment>
<dbReference type="NCBIfam" id="TIGR01272">
    <property type="entry name" value="gluP"/>
    <property type="match status" value="1"/>
</dbReference>
<keyword evidence="7 8" id="KW-0472">Membrane</keyword>
<evidence type="ECO:0000256" key="6">
    <source>
        <dbReference type="ARBA" id="ARBA00022989"/>
    </source>
</evidence>
<feature type="transmembrane region" description="Helical" evidence="8">
    <location>
        <begin position="374"/>
        <end position="394"/>
    </location>
</feature>
<dbReference type="InterPro" id="IPR050375">
    <property type="entry name" value="MFS_TsgA-like"/>
</dbReference>
<dbReference type="RefSeq" id="WP_147191849.1">
    <property type="nucleotide sequence ID" value="NZ_CP042435.1"/>
</dbReference>
<dbReference type="GO" id="GO:0005886">
    <property type="term" value="C:plasma membrane"/>
    <property type="evidence" value="ECO:0007669"/>
    <property type="project" value="UniProtKB-SubCell"/>
</dbReference>
<sequence length="431" mass="46348">MEKTIKNSSSKSYGPMIIIGSLFFVFGFVTWVNSLLIPYFKLTCALTVKEAMLVAFAFYISYFVMAIPSSFILKKTGYKNGMMLGLFVMAAGAMVFVPAATTRAYSVFLLGLFIEAAGLTLLQTAANPYITILGPIESAASRISIMGVCNKVAGAIAPLILVGALIKNPDEIDQVKAQLLTIAPAQQTVVLDDLSSRLIMPYIVISIVLVGLGLLIKLSHLPDINDETSDTVSSSAAEQHNKSLFQHKHLLLGAVAIFCAVSIEVLAIDSIINYAQYKGLSFRDAKYFATYTLLIMVISYCIGIFTIPKIIKQRKALMLSAIIGIFFTIIALLIKGPSSVWFISLLGLGNALLWPTIWPLSLEGLGKSTSKGSALLIMGVVGGGVSPLIYGAISDAANPQVAYSILIPLYLFIFYFAVSGYKAGKVNLSSQ</sequence>
<dbReference type="EMBL" id="CP042435">
    <property type="protein sequence ID" value="QEC69118.1"/>
    <property type="molecule type" value="Genomic_DNA"/>
</dbReference>
<evidence type="ECO:0000256" key="8">
    <source>
        <dbReference type="SAM" id="Phobius"/>
    </source>
</evidence>
<comment type="subcellular location">
    <subcellularLocation>
        <location evidence="2">Cell inner membrane</location>
        <topology evidence="2">Multi-pass membrane protein</topology>
    </subcellularLocation>
</comment>
<evidence type="ECO:0000256" key="3">
    <source>
        <dbReference type="ARBA" id="ARBA00009120"/>
    </source>
</evidence>
<dbReference type="Proteomes" id="UP000321533">
    <property type="component" value="Chromosome"/>
</dbReference>
<protein>
    <submittedName>
        <fullName evidence="9">Sugar MFS transporter</fullName>
    </submittedName>
</protein>
<dbReference type="InterPro" id="IPR005964">
    <property type="entry name" value="Glc/Gal_transptr_bac"/>
</dbReference>
<keyword evidence="6 8" id="KW-1133">Transmembrane helix</keyword>
<feature type="transmembrane region" description="Helical" evidence="8">
    <location>
        <begin position="288"/>
        <end position="307"/>
    </location>
</feature>
<evidence type="ECO:0000256" key="2">
    <source>
        <dbReference type="ARBA" id="ARBA00004429"/>
    </source>
</evidence>
<feature type="transmembrane region" description="Helical" evidence="8">
    <location>
        <begin position="143"/>
        <end position="166"/>
    </location>
</feature>
<dbReference type="AlphaFoldDB" id="A0A5B8VFJ4"/>
<evidence type="ECO:0000256" key="5">
    <source>
        <dbReference type="ARBA" id="ARBA00022692"/>
    </source>
</evidence>
<dbReference type="PANTHER" id="PTHR43702:SF12">
    <property type="entry name" value="N-ACETYL GLUCOSAMINE TRANSPORTER NAGP"/>
    <property type="match status" value="1"/>
</dbReference>
<evidence type="ECO:0000256" key="1">
    <source>
        <dbReference type="ARBA" id="ARBA00003321"/>
    </source>
</evidence>
<feature type="transmembrane region" description="Helical" evidence="8">
    <location>
        <begin position="340"/>
        <end position="362"/>
    </location>
</feature>
<dbReference type="InterPro" id="IPR036259">
    <property type="entry name" value="MFS_trans_sf"/>
</dbReference>
<dbReference type="GO" id="GO:1904659">
    <property type="term" value="P:D-glucose transmembrane transport"/>
    <property type="evidence" value="ECO:0007669"/>
    <property type="project" value="InterPro"/>
</dbReference>
<feature type="transmembrane region" description="Helical" evidence="8">
    <location>
        <begin position="52"/>
        <end position="73"/>
    </location>
</feature>
<dbReference type="GO" id="GO:0055056">
    <property type="term" value="F:D-glucose transmembrane transporter activity"/>
    <property type="evidence" value="ECO:0007669"/>
    <property type="project" value="InterPro"/>
</dbReference>
<dbReference type="GO" id="GO:0005354">
    <property type="term" value="F:galactose transmembrane transporter activity"/>
    <property type="evidence" value="ECO:0007669"/>
    <property type="project" value="InterPro"/>
</dbReference>
<feature type="transmembrane region" description="Helical" evidence="8">
    <location>
        <begin position="12"/>
        <end position="32"/>
    </location>
</feature>
<feature type="transmembrane region" description="Helical" evidence="8">
    <location>
        <begin position="400"/>
        <end position="418"/>
    </location>
</feature>
<dbReference type="OrthoDB" id="9795150at2"/>
<accession>A0A5B8VFJ4</accession>
<keyword evidence="4" id="KW-1003">Cell membrane</keyword>
<keyword evidence="5 8" id="KW-0812">Transmembrane</keyword>
<evidence type="ECO:0000313" key="9">
    <source>
        <dbReference type="EMBL" id="QEC69118.1"/>
    </source>
</evidence>
<evidence type="ECO:0000313" key="10">
    <source>
        <dbReference type="Proteomes" id="UP000321533"/>
    </source>
</evidence>
<dbReference type="PANTHER" id="PTHR43702">
    <property type="entry name" value="L-FUCOSE-PROTON SYMPORTER"/>
    <property type="match status" value="1"/>
</dbReference>
<dbReference type="CDD" id="cd17394">
    <property type="entry name" value="MFS_FucP_like"/>
    <property type="match status" value="1"/>
</dbReference>
<feature type="transmembrane region" description="Helical" evidence="8">
    <location>
        <begin position="316"/>
        <end position="334"/>
    </location>
</feature>
<keyword evidence="10" id="KW-1185">Reference proteome</keyword>
<feature type="transmembrane region" description="Helical" evidence="8">
    <location>
        <begin position="250"/>
        <end position="268"/>
    </location>
</feature>
<dbReference type="SUPFAM" id="SSF103473">
    <property type="entry name" value="MFS general substrate transporter"/>
    <property type="match status" value="1"/>
</dbReference>
<dbReference type="Gene3D" id="1.20.1250.20">
    <property type="entry name" value="MFS general substrate transporter like domains"/>
    <property type="match status" value="2"/>
</dbReference>
<proteinExistence type="inferred from homology"/>
<gene>
    <name evidence="9" type="ORF">FRZ67_18025</name>
</gene>
<organism evidence="9 10">
    <name type="scientific">Panacibacter ginsenosidivorans</name>
    <dbReference type="NCBI Taxonomy" id="1813871"/>
    <lineage>
        <taxon>Bacteria</taxon>
        <taxon>Pseudomonadati</taxon>
        <taxon>Bacteroidota</taxon>
        <taxon>Chitinophagia</taxon>
        <taxon>Chitinophagales</taxon>
        <taxon>Chitinophagaceae</taxon>
        <taxon>Panacibacter</taxon>
    </lineage>
</organism>
<name>A0A5B8VFJ4_9BACT</name>
<dbReference type="KEGG" id="pgin:FRZ67_18025"/>
<evidence type="ECO:0000256" key="7">
    <source>
        <dbReference type="ARBA" id="ARBA00023136"/>
    </source>
</evidence>
<evidence type="ECO:0000256" key="4">
    <source>
        <dbReference type="ARBA" id="ARBA00022475"/>
    </source>
</evidence>